<dbReference type="InterPro" id="IPR023842">
    <property type="entry name" value="Bacillithiol_biosynth_BshB1"/>
</dbReference>
<dbReference type="EMBL" id="LS483476">
    <property type="protein sequence ID" value="SQI56595.1"/>
    <property type="molecule type" value="Genomic_DNA"/>
</dbReference>
<dbReference type="GO" id="GO:0016811">
    <property type="term" value="F:hydrolase activity, acting on carbon-nitrogen (but not peptide) bonds, in linear amides"/>
    <property type="evidence" value="ECO:0007669"/>
    <property type="project" value="TreeGrafter"/>
</dbReference>
<sequence>MEQQKIDVLAIGAHADDIEIGMAGTIAKWVDAGKRIVICELTEAELSSNGSVPQRKEEAATAAALLGVSERINLKLPDRGLFMTDEYICIITEVIRKYQPELIFAPYHEDRHPDHGNCAKLVREAYFSAGIKKYNYEASLYQPHKARNLFQYFINGYSIPDFFIDISNFIEQKKSALAAYQSQFVKEADGVTTPLTEGYIDSVIARERLFGKESGVRFAEGFKANTPILVNNNLFGENI</sequence>
<dbReference type="PANTHER" id="PTHR12993">
    <property type="entry name" value="N-ACETYLGLUCOSAMINYL-PHOSPHATIDYLINOSITOL DE-N-ACETYLASE-RELATED"/>
    <property type="match status" value="1"/>
</dbReference>
<dbReference type="InterPro" id="IPR003737">
    <property type="entry name" value="GlcNAc_PI_deacetylase-related"/>
</dbReference>
<organism evidence="2 3">
    <name type="scientific">Lederbergia lenta</name>
    <name type="common">Bacillus lentus</name>
    <dbReference type="NCBI Taxonomy" id="1467"/>
    <lineage>
        <taxon>Bacteria</taxon>
        <taxon>Bacillati</taxon>
        <taxon>Bacillota</taxon>
        <taxon>Bacilli</taxon>
        <taxon>Bacillales</taxon>
        <taxon>Bacillaceae</taxon>
        <taxon>Lederbergia</taxon>
    </lineage>
</organism>
<accession>A0A2X4YXQ2</accession>
<evidence type="ECO:0000256" key="1">
    <source>
        <dbReference type="ARBA" id="ARBA00001947"/>
    </source>
</evidence>
<dbReference type="Gene3D" id="3.40.50.10320">
    <property type="entry name" value="LmbE-like"/>
    <property type="match status" value="1"/>
</dbReference>
<evidence type="ECO:0000313" key="3">
    <source>
        <dbReference type="Proteomes" id="UP000249134"/>
    </source>
</evidence>
<dbReference type="GO" id="GO:0019213">
    <property type="term" value="F:deacetylase activity"/>
    <property type="evidence" value="ECO:0007669"/>
    <property type="project" value="InterPro"/>
</dbReference>
<gene>
    <name evidence="2" type="ORF">NCTC4824_01960</name>
</gene>
<dbReference type="InterPro" id="IPR024078">
    <property type="entry name" value="LmbE-like_dom_sf"/>
</dbReference>
<dbReference type="SUPFAM" id="SSF102588">
    <property type="entry name" value="LmbE-like"/>
    <property type="match status" value="1"/>
</dbReference>
<dbReference type="AlphaFoldDB" id="A0A2X4YXQ2"/>
<evidence type="ECO:0000313" key="2">
    <source>
        <dbReference type="EMBL" id="SQI56595.1"/>
    </source>
</evidence>
<name>A0A2X4YXQ2_LEDLE</name>
<dbReference type="Pfam" id="PF02585">
    <property type="entry name" value="PIG-L"/>
    <property type="match status" value="1"/>
</dbReference>
<comment type="cofactor">
    <cofactor evidence="1">
        <name>Zn(2+)</name>
        <dbReference type="ChEBI" id="CHEBI:29105"/>
    </cofactor>
</comment>
<reference evidence="2 3" key="1">
    <citation type="submission" date="2018-06" db="EMBL/GenBank/DDBJ databases">
        <authorList>
            <consortium name="Pathogen Informatics"/>
            <person name="Doyle S."/>
        </authorList>
    </citation>
    <scope>NUCLEOTIDE SEQUENCE [LARGE SCALE GENOMIC DNA]</scope>
    <source>
        <strain evidence="2 3">NCTC4824</strain>
    </source>
</reference>
<dbReference type="RefSeq" id="WP_066137835.1">
    <property type="nucleotide sequence ID" value="NZ_CBCSGM010000001.1"/>
</dbReference>
<dbReference type="NCBIfam" id="TIGR04001">
    <property type="entry name" value="thiol_BshB1"/>
    <property type="match status" value="1"/>
</dbReference>
<dbReference type="Proteomes" id="UP000249134">
    <property type="component" value="Chromosome 1"/>
</dbReference>
<dbReference type="STRING" id="1348624.GCA_001591545_01030"/>
<protein>
    <submittedName>
        <fullName evidence="2">LmbE family protein</fullName>
    </submittedName>
</protein>
<dbReference type="KEGG" id="blen:NCTC4824_01960"/>
<keyword evidence="3" id="KW-1185">Reference proteome</keyword>
<dbReference type="GO" id="GO:0071793">
    <property type="term" value="P:bacillithiol biosynthetic process"/>
    <property type="evidence" value="ECO:0007669"/>
    <property type="project" value="InterPro"/>
</dbReference>
<dbReference type="PANTHER" id="PTHR12993:SF30">
    <property type="entry name" value="N-ACETYL-ALPHA-D-GLUCOSAMINYL L-MALATE DEACETYLASE 1"/>
    <property type="match status" value="1"/>
</dbReference>
<proteinExistence type="predicted"/>